<organism evidence="1 2">
    <name type="scientific">Antarcticirhabdus aurantiaca</name>
    <dbReference type="NCBI Taxonomy" id="2606717"/>
    <lineage>
        <taxon>Bacteria</taxon>
        <taxon>Pseudomonadati</taxon>
        <taxon>Pseudomonadota</taxon>
        <taxon>Alphaproteobacteria</taxon>
        <taxon>Hyphomicrobiales</taxon>
        <taxon>Aurantimonadaceae</taxon>
        <taxon>Antarcticirhabdus</taxon>
    </lineage>
</organism>
<sequence>MEAMPPTSSDSGRRTRALDALGLLDADAEREFVVLTELAKRSFGVGIAMYSLMDAHRQWVKASCGLAITDLPLEQSFCAHVLAADDLLVVEDLAAHPVFASSVFVTGAPHVRFYAGVPLHARALFVGPSPVAIGTLCLLDHRPHRFGDEDRAALKDIARIAEALIDARASAMQAELLAEERRHALRQLQREQRQFRQAERMGNMGSWRVSAQEGITHWSEGVYAIHELPAGELPDIDAALGHYPPEDRVLVEAAVARALDAGEPFDIEIDFVTAKGNRRRVRSLGEPEGNPEAGDHSIIGVFQDVTARHGLEQSLRRVASTDDLTQIPNRAACNRALDEAMRRARAAGSPLALLLIDLDGFKSVNDRCGHLVGDDLLRSVGARLKAPYLSGCFVARLGGDEFVVVASTPEDCGNLDALVEQLLADLRHTVTHGEQTIAVSGTVGIAWLDESVTDRSELMRRADTALYAAKAGGRGAARTYGADSSAQAG</sequence>
<keyword evidence="1" id="KW-0548">Nucleotidyltransferase</keyword>
<reference evidence="1" key="1">
    <citation type="submission" date="2022-11" db="EMBL/GenBank/DDBJ databases">
        <title>beta-Carotene-producing bacterium, Jeongeuplla avenae sp. nov., alleviates the salt stress of Arabidopsis seedlings.</title>
        <authorList>
            <person name="Jiang L."/>
            <person name="Lee J."/>
        </authorList>
    </citation>
    <scope>NUCLEOTIDE SEQUENCE</scope>
    <source>
        <strain evidence="1">DY_R2A_6</strain>
    </source>
</reference>
<accession>A0ACD4NS42</accession>
<proteinExistence type="predicted"/>
<dbReference type="EMBL" id="CP113520">
    <property type="protein sequence ID" value="WAJ29568.1"/>
    <property type="molecule type" value="Genomic_DNA"/>
</dbReference>
<dbReference type="Proteomes" id="UP001163223">
    <property type="component" value="Chromosome"/>
</dbReference>
<protein>
    <submittedName>
        <fullName evidence="1">Diguanylate cyclase</fullName>
        <ecNumber evidence="1">2.7.7.65</ecNumber>
    </submittedName>
</protein>
<dbReference type="EC" id="2.7.7.65" evidence="1"/>
<evidence type="ECO:0000313" key="1">
    <source>
        <dbReference type="EMBL" id="WAJ29568.1"/>
    </source>
</evidence>
<keyword evidence="2" id="KW-1185">Reference proteome</keyword>
<evidence type="ECO:0000313" key="2">
    <source>
        <dbReference type="Proteomes" id="UP001163223"/>
    </source>
</evidence>
<name>A0ACD4NS42_9HYPH</name>
<gene>
    <name evidence="1" type="ORF">OXU80_04860</name>
</gene>
<keyword evidence="1" id="KW-0808">Transferase</keyword>